<keyword evidence="2" id="KW-1185">Reference proteome</keyword>
<reference evidence="1 2" key="1">
    <citation type="submission" date="2019-05" db="EMBL/GenBank/DDBJ databases">
        <authorList>
            <person name="Lee S.D."/>
        </authorList>
    </citation>
    <scope>NUCLEOTIDE SEQUENCE [LARGE SCALE GENOMIC DNA]</scope>
    <source>
        <strain evidence="1 2">GH2-6</strain>
    </source>
</reference>
<dbReference type="Gene3D" id="3.40.50.1100">
    <property type="match status" value="1"/>
</dbReference>
<evidence type="ECO:0000313" key="1">
    <source>
        <dbReference type="EMBL" id="TNB46172.1"/>
    </source>
</evidence>
<organism evidence="1 2">
    <name type="scientific">Martelella lutilitoris</name>
    <dbReference type="NCBI Taxonomy" id="2583532"/>
    <lineage>
        <taxon>Bacteria</taxon>
        <taxon>Pseudomonadati</taxon>
        <taxon>Pseudomonadota</taxon>
        <taxon>Alphaproteobacteria</taxon>
        <taxon>Hyphomicrobiales</taxon>
        <taxon>Aurantimonadaceae</taxon>
        <taxon>Martelella</taxon>
    </lineage>
</organism>
<dbReference type="OrthoDB" id="7624112at2"/>
<sequence>MLAQFENEERPPQRVMMSAGIGRLHVEQSFWPAVIDHMIRVPEKASLAAMHVSPKRIFRQAGNSTGTNFFGLRRIAAKMMQEKCESSFVALICDSGARYALTYYNPVWLIENGLNIAPYIKRLERSLDTGKLKALACDSRSACAAQITIPLRKGSSGWNTSSATDMT</sequence>
<dbReference type="InterPro" id="IPR036052">
    <property type="entry name" value="TrpB-like_PALP_sf"/>
</dbReference>
<dbReference type="EMBL" id="VCLB01000011">
    <property type="protein sequence ID" value="TNB46172.1"/>
    <property type="molecule type" value="Genomic_DNA"/>
</dbReference>
<dbReference type="Proteomes" id="UP000307874">
    <property type="component" value="Unassembled WGS sequence"/>
</dbReference>
<dbReference type="AlphaFoldDB" id="A0A5C4JLX3"/>
<dbReference type="RefSeq" id="WP_138749989.1">
    <property type="nucleotide sequence ID" value="NZ_VCLB01000011.1"/>
</dbReference>
<name>A0A5C4JLX3_9HYPH</name>
<evidence type="ECO:0000313" key="2">
    <source>
        <dbReference type="Proteomes" id="UP000307874"/>
    </source>
</evidence>
<protein>
    <submittedName>
        <fullName evidence="1">Uncharacterized protein</fullName>
    </submittedName>
</protein>
<proteinExistence type="predicted"/>
<gene>
    <name evidence="1" type="ORF">FF124_18620</name>
</gene>
<dbReference type="SUPFAM" id="SSF53686">
    <property type="entry name" value="Tryptophan synthase beta subunit-like PLP-dependent enzymes"/>
    <property type="match status" value="1"/>
</dbReference>
<comment type="caution">
    <text evidence="1">The sequence shown here is derived from an EMBL/GenBank/DDBJ whole genome shotgun (WGS) entry which is preliminary data.</text>
</comment>
<accession>A0A5C4JLX3</accession>
<reference evidence="1 2" key="2">
    <citation type="submission" date="2019-06" db="EMBL/GenBank/DDBJ databases">
        <title>Martelella lutilitoris sp. nov., isolated from a tidal mudflat.</title>
        <authorList>
            <person name="Kim Y.-J."/>
        </authorList>
    </citation>
    <scope>NUCLEOTIDE SEQUENCE [LARGE SCALE GENOMIC DNA]</scope>
    <source>
        <strain evidence="1 2">GH2-6</strain>
    </source>
</reference>